<organism evidence="2 3">
    <name type="scientific">Haloferax namakaokahaiae</name>
    <dbReference type="NCBI Taxonomy" id="1748331"/>
    <lineage>
        <taxon>Archaea</taxon>
        <taxon>Methanobacteriati</taxon>
        <taxon>Methanobacteriota</taxon>
        <taxon>Stenosarchaea group</taxon>
        <taxon>Halobacteria</taxon>
        <taxon>Halobacteriales</taxon>
        <taxon>Haloferacaceae</taxon>
        <taxon>Haloferax</taxon>
    </lineage>
</organism>
<evidence type="ECO:0000313" key="2">
    <source>
        <dbReference type="EMBL" id="MFC7202804.1"/>
    </source>
</evidence>
<dbReference type="GO" id="GO:0016787">
    <property type="term" value="F:hydrolase activity"/>
    <property type="evidence" value="ECO:0007669"/>
    <property type="project" value="UniProtKB-KW"/>
</dbReference>
<proteinExistence type="predicted"/>
<sequence length="264" mass="28799">METVESTDGTPIAFERTGAGPPLVLVHGSTADHTRWDPVLPAFEERFTVYALDRRGRGASGDTPAYEMEREVEDVVAVVESIADPVTLLGHSYGAMCALEAARRLPTLRALVLYEPPIPVAGFEPDSEETLAEITVLHERGENKEALVRFLRDIAELPPFELDALRSAPNWPARVEAAHTVIREERARTEYEFDPARFAELQTPTLLLVGTETAPLHAAAADALGDVLENSRVVLLEGQAHAAMNTAPELVIDAVLTFDEEVSV</sequence>
<dbReference type="InterPro" id="IPR000073">
    <property type="entry name" value="AB_hydrolase_1"/>
</dbReference>
<evidence type="ECO:0000313" key="3">
    <source>
        <dbReference type="Proteomes" id="UP001596481"/>
    </source>
</evidence>
<keyword evidence="3" id="KW-1185">Reference proteome</keyword>
<evidence type="ECO:0000259" key="1">
    <source>
        <dbReference type="Pfam" id="PF12697"/>
    </source>
</evidence>
<accession>A0ABD5ZCI1</accession>
<dbReference type="RefSeq" id="WP_390222093.1">
    <property type="nucleotide sequence ID" value="NZ_JBHTAA010000001.1"/>
</dbReference>
<dbReference type="InterPro" id="IPR029058">
    <property type="entry name" value="AB_hydrolase_fold"/>
</dbReference>
<gene>
    <name evidence="2" type="ORF">ACFQJC_04705</name>
</gene>
<dbReference type="Gene3D" id="3.40.50.1820">
    <property type="entry name" value="alpha/beta hydrolase"/>
    <property type="match status" value="1"/>
</dbReference>
<dbReference type="EMBL" id="JBHTAA010000001">
    <property type="protein sequence ID" value="MFC7202804.1"/>
    <property type="molecule type" value="Genomic_DNA"/>
</dbReference>
<dbReference type="InterPro" id="IPR050266">
    <property type="entry name" value="AB_hydrolase_sf"/>
</dbReference>
<reference evidence="2 3" key="1">
    <citation type="journal article" date="2019" name="Int. J. Syst. Evol. Microbiol.">
        <title>The Global Catalogue of Microorganisms (GCM) 10K type strain sequencing project: providing services to taxonomists for standard genome sequencing and annotation.</title>
        <authorList>
            <consortium name="The Broad Institute Genomics Platform"/>
            <consortium name="The Broad Institute Genome Sequencing Center for Infectious Disease"/>
            <person name="Wu L."/>
            <person name="Ma J."/>
        </authorList>
    </citation>
    <scope>NUCLEOTIDE SEQUENCE [LARGE SCALE GENOMIC DNA]</scope>
    <source>
        <strain evidence="2 3">DSM 29988</strain>
    </source>
</reference>
<feature type="domain" description="AB hydrolase-1" evidence="1">
    <location>
        <begin position="23"/>
        <end position="254"/>
    </location>
</feature>
<protein>
    <submittedName>
        <fullName evidence="2">Alpha/beta fold hydrolase</fullName>
    </submittedName>
</protein>
<dbReference type="Pfam" id="PF12697">
    <property type="entry name" value="Abhydrolase_6"/>
    <property type="match status" value="1"/>
</dbReference>
<comment type="caution">
    <text evidence="2">The sequence shown here is derived from an EMBL/GenBank/DDBJ whole genome shotgun (WGS) entry which is preliminary data.</text>
</comment>
<name>A0ABD5ZCI1_9EURY</name>
<keyword evidence="2" id="KW-0378">Hydrolase</keyword>
<dbReference type="PANTHER" id="PTHR43798">
    <property type="entry name" value="MONOACYLGLYCEROL LIPASE"/>
    <property type="match status" value="1"/>
</dbReference>
<dbReference type="Proteomes" id="UP001596481">
    <property type="component" value="Unassembled WGS sequence"/>
</dbReference>
<dbReference type="AlphaFoldDB" id="A0ABD5ZCI1"/>
<dbReference type="SUPFAM" id="SSF53474">
    <property type="entry name" value="alpha/beta-Hydrolases"/>
    <property type="match status" value="1"/>
</dbReference>